<protein>
    <recommendedName>
        <fullName evidence="10">Cyclic nucleotide-binding domain-containing protein</fullName>
    </recommendedName>
</protein>
<feature type="active site" description="Proton acceptor" evidence="5">
    <location>
        <position position="593"/>
    </location>
</feature>
<proteinExistence type="inferred from homology"/>
<dbReference type="SUPFAM" id="SSF51206">
    <property type="entry name" value="cAMP-binding domain-like"/>
    <property type="match status" value="2"/>
</dbReference>
<dbReference type="GO" id="GO:0004622">
    <property type="term" value="F:phosphatidylcholine lysophospholipase activity"/>
    <property type="evidence" value="ECO:0007669"/>
    <property type="project" value="UniProtKB-ARBA"/>
</dbReference>
<dbReference type="InterPro" id="IPR050301">
    <property type="entry name" value="NTE"/>
</dbReference>
<evidence type="ECO:0000256" key="2">
    <source>
        <dbReference type="ARBA" id="ARBA00022801"/>
    </source>
</evidence>
<feature type="active site" description="Nucleophile" evidence="5">
    <location>
        <position position="486"/>
    </location>
</feature>
<accession>A0A150SPZ0</accession>
<keyword evidence="4 5" id="KW-0443">Lipid metabolism</keyword>
<reference evidence="8 9" key="1">
    <citation type="submission" date="2014-02" db="EMBL/GenBank/DDBJ databases">
        <title>The small core and large imbalanced accessory genome model reveals a collaborative survival strategy of Sorangium cellulosum strains in nature.</title>
        <authorList>
            <person name="Han K."/>
            <person name="Peng R."/>
            <person name="Blom J."/>
            <person name="Li Y.-Z."/>
        </authorList>
    </citation>
    <scope>NUCLEOTIDE SEQUENCE [LARGE SCALE GENOMIC DNA]</scope>
    <source>
        <strain evidence="8 9">So0011-07</strain>
    </source>
</reference>
<evidence type="ECO:0008006" key="10">
    <source>
        <dbReference type="Google" id="ProtNLM"/>
    </source>
</evidence>
<dbReference type="PANTHER" id="PTHR14226">
    <property type="entry name" value="NEUROPATHY TARGET ESTERASE/SWISS CHEESE D.MELANOGASTER"/>
    <property type="match status" value="1"/>
</dbReference>
<gene>
    <name evidence="8" type="ORF">BE17_23040</name>
</gene>
<dbReference type="PROSITE" id="PS50042">
    <property type="entry name" value="CNMP_BINDING_3"/>
    <property type="match status" value="2"/>
</dbReference>
<comment type="caution">
    <text evidence="5">Lacks conserved residue(s) required for the propagation of feature annotation.</text>
</comment>
<feature type="domain" description="PNPLA" evidence="7">
    <location>
        <begin position="453"/>
        <end position="606"/>
    </location>
</feature>
<organism evidence="8 9">
    <name type="scientific">Sorangium cellulosum</name>
    <name type="common">Polyangium cellulosum</name>
    <dbReference type="NCBI Taxonomy" id="56"/>
    <lineage>
        <taxon>Bacteria</taxon>
        <taxon>Pseudomonadati</taxon>
        <taxon>Myxococcota</taxon>
        <taxon>Polyangia</taxon>
        <taxon>Polyangiales</taxon>
        <taxon>Polyangiaceae</taxon>
        <taxon>Sorangium</taxon>
    </lineage>
</organism>
<sequence length="719" mass="78374">MIAIAPSLRALSGQHVDALLRAARIERFPAEHTIGTEGAKAENLYLVLKGEVCAYLGSSMREVSGMLSRGGVFGGNLLAGEPNLFSYSAERDTLAASWSDEALRRADAEAPGLRKQLSVRLSKDRRIVELADIMQHVPLLRNTSSVLRYRLLQETTLMRFSAGSFLYRDGEPSTTCYIVVSGEVELTRAMASGERETTVVLGRGGMFGDTDLLASAPRSESAEAKLETEVLAIARIDLEALKRADGAFRLAVAARLGSNKPLSKPQDIILLVNGTRYDARAAASLIQASLASIGEKRVVALEVAPEGAGGDAGDDLRLQVPRDPARGMEALDERVRSLGARYVILYSRIEDSLTWLAEPVWDTIIDNRVSSTVYFTEDLKRSFPIETPQLTSVQYVELRPAGSKEEEQTVRSGAIRLRVDQISPEMRFESLTQANRTALHRLARTLTHQSVGIALGGGSAWGFAHVPLVRALVEAGIPIDMLSGTSMGSVVAVGYASRGLEALDDLIVSAPEFAWRLAFSPITRKPLDALCNRLVPHRRLQDLPIPAFPVAVDIQTGRACVFRHGAVLRALKASTAVPVAIVPEIVDGIRYVDGGIMNNVPVSCLVEEGADFIIASNVIPAPARLAREKHKWPITEILSQISPLGRFQDALRSMFLMMRDAGTRQAASAQVTFAPSVRQYNLVEIQAGRKIAESVEPEIPAFIELVKEKYKAFCRNRDY</sequence>
<dbReference type="Pfam" id="PF00027">
    <property type="entry name" value="cNMP_binding"/>
    <property type="match status" value="2"/>
</dbReference>
<dbReference type="SMART" id="SM00100">
    <property type="entry name" value="cNMP"/>
    <property type="match status" value="2"/>
</dbReference>
<dbReference type="Proteomes" id="UP000075635">
    <property type="component" value="Unassembled WGS sequence"/>
</dbReference>
<dbReference type="Pfam" id="PF01734">
    <property type="entry name" value="Patatin"/>
    <property type="match status" value="1"/>
</dbReference>
<name>A0A150SPZ0_SORCE</name>
<dbReference type="EMBL" id="JEMB01000727">
    <property type="protein sequence ID" value="KYF94526.1"/>
    <property type="molecule type" value="Genomic_DNA"/>
</dbReference>
<dbReference type="GO" id="GO:0016042">
    <property type="term" value="P:lipid catabolic process"/>
    <property type="evidence" value="ECO:0007669"/>
    <property type="project" value="UniProtKB-UniRule"/>
</dbReference>
<evidence type="ECO:0000256" key="1">
    <source>
        <dbReference type="ARBA" id="ARBA00006636"/>
    </source>
</evidence>
<evidence type="ECO:0000256" key="5">
    <source>
        <dbReference type="PROSITE-ProRule" id="PRU01161"/>
    </source>
</evidence>
<comment type="caution">
    <text evidence="8">The sequence shown here is derived from an EMBL/GenBank/DDBJ whole genome shotgun (WGS) entry which is preliminary data.</text>
</comment>
<feature type="domain" description="Cyclic nucleotide-binding" evidence="6">
    <location>
        <begin position="7"/>
        <end position="74"/>
    </location>
</feature>
<feature type="domain" description="Cyclic nucleotide-binding" evidence="6">
    <location>
        <begin position="139"/>
        <end position="241"/>
    </location>
</feature>
<evidence type="ECO:0000313" key="9">
    <source>
        <dbReference type="Proteomes" id="UP000075635"/>
    </source>
</evidence>
<keyword evidence="3 5" id="KW-0442">Lipid degradation</keyword>
<feature type="short sequence motif" description="GXSXG" evidence="5">
    <location>
        <begin position="484"/>
        <end position="488"/>
    </location>
</feature>
<feature type="short sequence motif" description="DGA/G" evidence="5">
    <location>
        <begin position="593"/>
        <end position="595"/>
    </location>
</feature>
<comment type="similarity">
    <text evidence="1">Belongs to the NTE family.</text>
</comment>
<evidence type="ECO:0000313" key="8">
    <source>
        <dbReference type="EMBL" id="KYF94526.1"/>
    </source>
</evidence>
<keyword evidence="2 5" id="KW-0378">Hydrolase</keyword>
<dbReference type="SUPFAM" id="SSF52151">
    <property type="entry name" value="FabD/lysophospholipase-like"/>
    <property type="match status" value="1"/>
</dbReference>
<evidence type="ECO:0000256" key="4">
    <source>
        <dbReference type="ARBA" id="ARBA00023098"/>
    </source>
</evidence>
<dbReference type="InterPro" id="IPR018490">
    <property type="entry name" value="cNMP-bd_dom_sf"/>
</dbReference>
<evidence type="ECO:0000259" key="7">
    <source>
        <dbReference type="PROSITE" id="PS51635"/>
    </source>
</evidence>
<dbReference type="PANTHER" id="PTHR14226:SF29">
    <property type="entry name" value="NEUROPATHY TARGET ESTERASE SWS"/>
    <property type="match status" value="1"/>
</dbReference>
<dbReference type="AlphaFoldDB" id="A0A150SPZ0"/>
<dbReference type="Gene3D" id="3.40.1090.10">
    <property type="entry name" value="Cytosolic phospholipase A2 catalytic domain"/>
    <property type="match status" value="2"/>
</dbReference>
<evidence type="ECO:0000256" key="3">
    <source>
        <dbReference type="ARBA" id="ARBA00022963"/>
    </source>
</evidence>
<dbReference type="Gene3D" id="2.60.120.10">
    <property type="entry name" value="Jelly Rolls"/>
    <property type="match status" value="2"/>
</dbReference>
<dbReference type="PROSITE" id="PS51635">
    <property type="entry name" value="PNPLA"/>
    <property type="match status" value="1"/>
</dbReference>
<dbReference type="InterPro" id="IPR016035">
    <property type="entry name" value="Acyl_Trfase/lysoPLipase"/>
</dbReference>
<dbReference type="InterPro" id="IPR002641">
    <property type="entry name" value="PNPLA_dom"/>
</dbReference>
<dbReference type="CDD" id="cd00038">
    <property type="entry name" value="CAP_ED"/>
    <property type="match status" value="2"/>
</dbReference>
<dbReference type="InterPro" id="IPR014710">
    <property type="entry name" value="RmlC-like_jellyroll"/>
</dbReference>
<evidence type="ECO:0000259" key="6">
    <source>
        <dbReference type="PROSITE" id="PS50042"/>
    </source>
</evidence>
<dbReference type="InterPro" id="IPR000595">
    <property type="entry name" value="cNMP-bd_dom"/>
</dbReference>